<feature type="transmembrane region" description="Helical" evidence="1">
    <location>
        <begin position="88"/>
        <end position="110"/>
    </location>
</feature>
<dbReference type="RefSeq" id="WP_236890855.1">
    <property type="nucleotide sequence ID" value="NZ_AP024488.1"/>
</dbReference>
<evidence type="ECO:0000313" key="2">
    <source>
        <dbReference type="EMBL" id="BCS94545.1"/>
    </source>
</evidence>
<protein>
    <submittedName>
        <fullName evidence="2">Uncharacterized protein</fullName>
    </submittedName>
</protein>
<evidence type="ECO:0000313" key="3">
    <source>
        <dbReference type="Proteomes" id="UP001320148"/>
    </source>
</evidence>
<keyword evidence="3" id="KW-1185">Reference proteome</keyword>
<name>A0ABM7PAJ7_9BACT</name>
<organism evidence="2 3">
    <name type="scientific">Desulfoluna limicola</name>
    <dbReference type="NCBI Taxonomy" id="2810562"/>
    <lineage>
        <taxon>Bacteria</taxon>
        <taxon>Pseudomonadati</taxon>
        <taxon>Thermodesulfobacteriota</taxon>
        <taxon>Desulfobacteria</taxon>
        <taxon>Desulfobacterales</taxon>
        <taxon>Desulfolunaceae</taxon>
        <taxon>Desulfoluna</taxon>
    </lineage>
</organism>
<gene>
    <name evidence="2" type="ORF">DSLASN_01770</name>
</gene>
<dbReference type="Proteomes" id="UP001320148">
    <property type="component" value="Chromosome"/>
</dbReference>
<keyword evidence="1" id="KW-0812">Transmembrane</keyword>
<dbReference type="EMBL" id="AP024488">
    <property type="protein sequence ID" value="BCS94545.1"/>
    <property type="molecule type" value="Genomic_DNA"/>
</dbReference>
<feature type="transmembrane region" description="Helical" evidence="1">
    <location>
        <begin position="6"/>
        <end position="31"/>
    </location>
</feature>
<feature type="transmembrane region" description="Helical" evidence="1">
    <location>
        <begin position="52"/>
        <end position="76"/>
    </location>
</feature>
<keyword evidence="1" id="KW-1133">Transmembrane helix</keyword>
<proteinExistence type="predicted"/>
<keyword evidence="1" id="KW-0472">Membrane</keyword>
<sequence>MNDIVSLLALILLPIFIPAFVVAIVLGNGLLDFNRLKSTLALNEEKGLAEQGLLWISMLSPFLYFLAFGVISWSGYSISLTGEGLKTFFSISALPLGTLSLSLPLSVLVSRLHATKQTAKQIKVTQQKNNIDLFHSHRKELFSYFSHIGEVEYLDCFTGEFKVHPRVHKIFFTGGPENGIPLINEEAFKDIESELTSARWQLDSIIRDVNPKITYSFYITKFCSTIYRLSQKLGLPEIYIALAQNSVLVPTKLDGKEEMELLTVGKTTDEAVAAYRYAKGYFHNLCDFAGREPEITEDEEFKYIEMGGKFRTIKKDKVIERLHENEIKQAVEAKA</sequence>
<evidence type="ECO:0000256" key="1">
    <source>
        <dbReference type="SAM" id="Phobius"/>
    </source>
</evidence>
<reference evidence="2 3" key="1">
    <citation type="submission" date="2021-02" db="EMBL/GenBank/DDBJ databases">
        <title>Complete genome of Desulfoluna sp. strain ASN36.</title>
        <authorList>
            <person name="Takahashi A."/>
            <person name="Kojima H."/>
            <person name="Fukui M."/>
        </authorList>
    </citation>
    <scope>NUCLEOTIDE SEQUENCE [LARGE SCALE GENOMIC DNA]</scope>
    <source>
        <strain evidence="2 3">ASN36</strain>
    </source>
</reference>
<accession>A0ABM7PAJ7</accession>